<organism evidence="2 3">
    <name type="scientific">Bombyx mandarina</name>
    <name type="common">Wild silk moth</name>
    <name type="synonym">Wild silkworm</name>
    <dbReference type="NCBI Taxonomy" id="7092"/>
    <lineage>
        <taxon>Eukaryota</taxon>
        <taxon>Metazoa</taxon>
        <taxon>Ecdysozoa</taxon>
        <taxon>Arthropoda</taxon>
        <taxon>Hexapoda</taxon>
        <taxon>Insecta</taxon>
        <taxon>Pterygota</taxon>
        <taxon>Neoptera</taxon>
        <taxon>Endopterygota</taxon>
        <taxon>Lepidoptera</taxon>
        <taxon>Glossata</taxon>
        <taxon>Ditrysia</taxon>
        <taxon>Bombycoidea</taxon>
        <taxon>Bombycidae</taxon>
        <taxon>Bombycinae</taxon>
        <taxon>Bombyx</taxon>
    </lineage>
</organism>
<reference evidence="3" key="1">
    <citation type="submission" date="2025-08" db="UniProtKB">
        <authorList>
            <consortium name="RefSeq"/>
        </authorList>
    </citation>
    <scope>IDENTIFICATION</scope>
    <source>
        <tissue evidence="3">Silk gland</tissue>
    </source>
</reference>
<dbReference type="OrthoDB" id="7297999at2759"/>
<dbReference type="GeneID" id="114251619"/>
<feature type="signal peptide" evidence="1">
    <location>
        <begin position="1"/>
        <end position="16"/>
    </location>
</feature>
<dbReference type="AlphaFoldDB" id="A0A6J2KLD5"/>
<protein>
    <submittedName>
        <fullName evidence="3">Uncharacterized protein LOC114251619</fullName>
    </submittedName>
</protein>
<evidence type="ECO:0000313" key="3">
    <source>
        <dbReference type="RefSeq" id="XP_028041757.1"/>
    </source>
</evidence>
<feature type="chain" id="PRO_5027095530" evidence="1">
    <location>
        <begin position="17"/>
        <end position="262"/>
    </location>
</feature>
<keyword evidence="2" id="KW-1185">Reference proteome</keyword>
<dbReference type="KEGG" id="bman:114251619"/>
<gene>
    <name evidence="3" type="primary">LOC114251619</name>
</gene>
<name>A0A6J2KLD5_BOMMA</name>
<evidence type="ECO:0000313" key="2">
    <source>
        <dbReference type="Proteomes" id="UP000504629"/>
    </source>
</evidence>
<accession>A0A6J2KLD5</accession>
<proteinExistence type="predicted"/>
<sequence>MLQLCFVILIINTVNSIGKTQHEFERHIIACHTTDFECFKRQYKSLKDNALLRPGLLPWSMLSNMNLGIETYKPYVYQYADTGTCIQISGLEQSELVAISMNSQYKEYSIILEIPFKIQQILNGTEHCNEPDRAFQKIGLHKGPLRRFTGNATAQVTYPYRLDQSEGETYLRLEEENLDMILDLPDLSHFDKTDPTQARLSEWSAWAYRVVQHADIAKHVLMSHTTLLRDLIGRFPLKKFLLLYPEEEYSNIQFSFSENTVL</sequence>
<dbReference type="RefSeq" id="XP_028041757.1">
    <property type="nucleotide sequence ID" value="XM_028185956.1"/>
</dbReference>
<dbReference type="Proteomes" id="UP000504629">
    <property type="component" value="Unplaced"/>
</dbReference>
<evidence type="ECO:0000256" key="1">
    <source>
        <dbReference type="SAM" id="SignalP"/>
    </source>
</evidence>
<keyword evidence="1" id="KW-0732">Signal</keyword>